<dbReference type="InterPro" id="IPR006680">
    <property type="entry name" value="Amidohydro-rel"/>
</dbReference>
<dbReference type="Proteomes" id="UP000703674">
    <property type="component" value="Unassembled WGS sequence"/>
</dbReference>
<name>A0ABX1D3F8_9FLAO</name>
<organism evidence="3 4">
    <name type="scientific">Salinimicrobium oceani</name>
    <dbReference type="NCBI Taxonomy" id="2722702"/>
    <lineage>
        <taxon>Bacteria</taxon>
        <taxon>Pseudomonadati</taxon>
        <taxon>Bacteroidota</taxon>
        <taxon>Flavobacteriia</taxon>
        <taxon>Flavobacteriales</taxon>
        <taxon>Flavobacteriaceae</taxon>
        <taxon>Salinimicrobium</taxon>
    </lineage>
</organism>
<dbReference type="InterPro" id="IPR052350">
    <property type="entry name" value="Metallo-dep_Lactonases"/>
</dbReference>
<protein>
    <submittedName>
        <fullName evidence="3">Amidohydrolase family protein</fullName>
    </submittedName>
</protein>
<dbReference type="RefSeq" id="WP_168139297.1">
    <property type="nucleotide sequence ID" value="NZ_JAAVJR010000015.1"/>
</dbReference>
<dbReference type="Pfam" id="PF04909">
    <property type="entry name" value="Amidohydro_2"/>
    <property type="match status" value="1"/>
</dbReference>
<dbReference type="PANTHER" id="PTHR43569">
    <property type="entry name" value="AMIDOHYDROLASE"/>
    <property type="match status" value="1"/>
</dbReference>
<dbReference type="EMBL" id="JAAVJR010000015">
    <property type="protein sequence ID" value="NJW54209.1"/>
    <property type="molecule type" value="Genomic_DNA"/>
</dbReference>
<dbReference type="Gene3D" id="3.20.20.140">
    <property type="entry name" value="Metal-dependent hydrolases"/>
    <property type="match status" value="1"/>
</dbReference>
<comment type="caution">
    <text evidence="3">The sequence shown here is derived from an EMBL/GenBank/DDBJ whole genome shotgun (WGS) entry which is preliminary data.</text>
</comment>
<comment type="similarity">
    <text evidence="1">Belongs to the metallo-dependent hydrolases superfamily.</text>
</comment>
<dbReference type="InterPro" id="IPR032466">
    <property type="entry name" value="Metal_Hydrolase"/>
</dbReference>
<proteinExistence type="inferred from homology"/>
<evidence type="ECO:0000259" key="2">
    <source>
        <dbReference type="Pfam" id="PF04909"/>
    </source>
</evidence>
<evidence type="ECO:0000256" key="1">
    <source>
        <dbReference type="ARBA" id="ARBA00038310"/>
    </source>
</evidence>
<dbReference type="SUPFAM" id="SSF51556">
    <property type="entry name" value="Metallo-dependent hydrolases"/>
    <property type="match status" value="1"/>
</dbReference>
<evidence type="ECO:0000313" key="4">
    <source>
        <dbReference type="Proteomes" id="UP000703674"/>
    </source>
</evidence>
<accession>A0ABX1D3F8</accession>
<dbReference type="PANTHER" id="PTHR43569:SF2">
    <property type="entry name" value="AMIDOHYDROLASE-RELATED DOMAIN-CONTAINING PROTEIN"/>
    <property type="match status" value="1"/>
</dbReference>
<sequence length="275" mass="31207">MRIDSHQHFWKYDPAIHSWIPDEMSVLRKDFQPQDLQPVLKKNDISGCVLVQAEQSETETVRLLKWAKAHSFIKGVVGWIDLESSDAGSRLKYFSKNSFFKGVRHTVWDEKGEFMTNPDFQRGVGLLAHLGLTFDILVFDYQLAAAVDLVKAFPRQKFVLDHLGKPEINGAPGEDWANNIAQLGECPNVWCKLSGLVTAAPGLQWQAEDVSSYLQVVTHAFGPHRIMFGSDWPVCLSAASFEEVLHLAEEFFKNFSKEEKDKIFGSNAIEFYNLK</sequence>
<evidence type="ECO:0000313" key="3">
    <source>
        <dbReference type="EMBL" id="NJW54209.1"/>
    </source>
</evidence>
<feature type="domain" description="Amidohydrolase-related" evidence="2">
    <location>
        <begin position="3"/>
        <end position="274"/>
    </location>
</feature>
<keyword evidence="4" id="KW-1185">Reference proteome</keyword>
<reference evidence="3 4" key="1">
    <citation type="submission" date="2020-03" db="EMBL/GenBank/DDBJ databases">
        <title>Salinimicrobium sp. nov, isolated from SCS.</title>
        <authorList>
            <person name="Cao W.R."/>
        </authorList>
    </citation>
    <scope>NUCLEOTIDE SEQUENCE [LARGE SCALE GENOMIC DNA]</scope>
    <source>
        <strain evidence="4">J15B91</strain>
    </source>
</reference>
<gene>
    <name evidence="3" type="ORF">HC175_14925</name>
</gene>